<accession>A0A6J7C630</accession>
<organism evidence="1">
    <name type="scientific">freshwater metagenome</name>
    <dbReference type="NCBI Taxonomy" id="449393"/>
    <lineage>
        <taxon>unclassified sequences</taxon>
        <taxon>metagenomes</taxon>
        <taxon>ecological metagenomes</taxon>
    </lineage>
</organism>
<evidence type="ECO:0000313" key="1">
    <source>
        <dbReference type="EMBL" id="CAB4851739.1"/>
    </source>
</evidence>
<gene>
    <name evidence="1" type="ORF">UFOPK3268_01339</name>
</gene>
<proteinExistence type="predicted"/>
<reference evidence="1" key="1">
    <citation type="submission" date="2020-05" db="EMBL/GenBank/DDBJ databases">
        <authorList>
            <person name="Chiriac C."/>
            <person name="Salcher M."/>
            <person name="Ghai R."/>
            <person name="Kavagutti S V."/>
        </authorList>
    </citation>
    <scope>NUCLEOTIDE SEQUENCE</scope>
</reference>
<dbReference type="EMBL" id="CAFBIZ010000191">
    <property type="protein sequence ID" value="CAB4851739.1"/>
    <property type="molecule type" value="Genomic_DNA"/>
</dbReference>
<name>A0A6J7C630_9ZZZZ</name>
<sequence length="188" mass="20395">MASGGRELERGTSGVLSAYVHEIGNIVCGWRWWKVVVCPVEFDVGDSITPHQRHEASQRADAMDLKTWHERGLVDIGRGHDEPAGARIARCQRRHEGAADRAHPTIETEFAHDDEFCRGVTGDLTTCREQGKCDCKIECGSAFGQFGGRESDGVPGPGPVQAGVDDRGPAAIASLTHELVGHAHHREP</sequence>
<protein>
    <submittedName>
        <fullName evidence="1">Unannotated protein</fullName>
    </submittedName>
</protein>
<dbReference type="AlphaFoldDB" id="A0A6J7C630"/>